<evidence type="ECO:0000256" key="3">
    <source>
        <dbReference type="ARBA" id="ARBA00022729"/>
    </source>
</evidence>
<evidence type="ECO:0000256" key="1">
    <source>
        <dbReference type="ARBA" id="ARBA00001941"/>
    </source>
</evidence>
<keyword evidence="3" id="KW-0732">Signal</keyword>
<dbReference type="PANTHER" id="PTHR46471:SF2">
    <property type="entry name" value="CHITIN DEACETYLASE-RELATED"/>
    <property type="match status" value="1"/>
</dbReference>
<dbReference type="PROSITE" id="PS51677">
    <property type="entry name" value="NODB"/>
    <property type="match status" value="1"/>
</dbReference>
<dbReference type="SUPFAM" id="SSF88713">
    <property type="entry name" value="Glycoside hydrolase/deacetylase"/>
    <property type="match status" value="1"/>
</dbReference>
<accession>A0ABR3Y154</accession>
<dbReference type="CDD" id="cd10951">
    <property type="entry name" value="CE4_ClCDA_like"/>
    <property type="match status" value="1"/>
</dbReference>
<sequence>MASVVLAMEAVLSDTAALPRDCQLNYGPNCDGNRKPEGLDTSTVPRPKLGSVPVSGAGIYDCVNPGEIAVTFDDGPYIYTSDLLDKLASYGARATFFITGNNLGKGMINDPSTPYPAIIRRMHKDGHQICSHTWSHQNASQLTNTQFTNQIVWNEIALNSILGFFPTYMRPPYSICGRSCENILSVLGYHIIYFDLDTQGYLHDDPTLIQTSKDIWDDAIDDSDPSTDSFLNIEHDIHYQSVYNLTDYFLSSLLKHGYKPVTVGQCLGDPESNWYRQGPPGSGDALV</sequence>
<keyword evidence="9" id="KW-1185">Reference proteome</keyword>
<keyword evidence="6" id="KW-0170">Cobalt</keyword>
<dbReference type="InterPro" id="IPR002509">
    <property type="entry name" value="NODB_dom"/>
</dbReference>
<organism evidence="8 9">
    <name type="scientific">Phialemonium thermophilum</name>
    <dbReference type="NCBI Taxonomy" id="223376"/>
    <lineage>
        <taxon>Eukaryota</taxon>
        <taxon>Fungi</taxon>
        <taxon>Dikarya</taxon>
        <taxon>Ascomycota</taxon>
        <taxon>Pezizomycotina</taxon>
        <taxon>Sordariomycetes</taxon>
        <taxon>Sordariomycetidae</taxon>
        <taxon>Cephalothecales</taxon>
        <taxon>Cephalothecaceae</taxon>
        <taxon>Phialemonium</taxon>
    </lineage>
</organism>
<proteinExistence type="predicted"/>
<keyword evidence="5" id="KW-0119">Carbohydrate metabolism</keyword>
<evidence type="ECO:0000256" key="6">
    <source>
        <dbReference type="ARBA" id="ARBA00023285"/>
    </source>
</evidence>
<feature type="domain" description="NodB homology" evidence="7">
    <location>
        <begin position="66"/>
        <end position="261"/>
    </location>
</feature>
<name>A0ABR3Y154_9PEZI</name>
<dbReference type="EMBL" id="JAZHXJ010000019">
    <property type="protein sequence ID" value="KAL1882008.1"/>
    <property type="molecule type" value="Genomic_DNA"/>
</dbReference>
<evidence type="ECO:0000259" key="7">
    <source>
        <dbReference type="PROSITE" id="PS51677"/>
    </source>
</evidence>
<protein>
    <recommendedName>
        <fullName evidence="7">NodB homology domain-containing protein</fullName>
    </recommendedName>
</protein>
<gene>
    <name evidence="8" type="ORF">VTK73DRAFT_2990</name>
</gene>
<comment type="caution">
    <text evidence="8">The sequence shown here is derived from an EMBL/GenBank/DDBJ whole genome shotgun (WGS) entry which is preliminary data.</text>
</comment>
<evidence type="ECO:0000256" key="4">
    <source>
        <dbReference type="ARBA" id="ARBA00022801"/>
    </source>
</evidence>
<dbReference type="Proteomes" id="UP001586593">
    <property type="component" value="Unassembled WGS sequence"/>
</dbReference>
<dbReference type="PANTHER" id="PTHR46471">
    <property type="entry name" value="CHITIN DEACETYLASE"/>
    <property type="match status" value="1"/>
</dbReference>
<reference evidence="8 9" key="1">
    <citation type="journal article" date="2024" name="Commun. Biol.">
        <title>Comparative genomic analysis of thermophilic fungi reveals convergent evolutionary adaptations and gene losses.</title>
        <authorList>
            <person name="Steindorff A.S."/>
            <person name="Aguilar-Pontes M.V."/>
            <person name="Robinson A.J."/>
            <person name="Andreopoulos B."/>
            <person name="LaButti K."/>
            <person name="Kuo A."/>
            <person name="Mondo S."/>
            <person name="Riley R."/>
            <person name="Otillar R."/>
            <person name="Haridas S."/>
            <person name="Lipzen A."/>
            <person name="Grimwood J."/>
            <person name="Schmutz J."/>
            <person name="Clum A."/>
            <person name="Reid I.D."/>
            <person name="Moisan M.C."/>
            <person name="Butler G."/>
            <person name="Nguyen T.T.M."/>
            <person name="Dewar K."/>
            <person name="Conant G."/>
            <person name="Drula E."/>
            <person name="Henrissat B."/>
            <person name="Hansel C."/>
            <person name="Singer S."/>
            <person name="Hutchinson M.I."/>
            <person name="de Vries R.P."/>
            <person name="Natvig D.O."/>
            <person name="Powell A.J."/>
            <person name="Tsang A."/>
            <person name="Grigoriev I.V."/>
        </authorList>
    </citation>
    <scope>NUCLEOTIDE SEQUENCE [LARGE SCALE GENOMIC DNA]</scope>
    <source>
        <strain evidence="8 9">ATCC 24622</strain>
    </source>
</reference>
<dbReference type="Pfam" id="PF01522">
    <property type="entry name" value="Polysacc_deac_1"/>
    <property type="match status" value="1"/>
</dbReference>
<dbReference type="Gene3D" id="3.20.20.370">
    <property type="entry name" value="Glycoside hydrolase/deacetylase"/>
    <property type="match status" value="1"/>
</dbReference>
<keyword evidence="4" id="KW-0378">Hydrolase</keyword>
<evidence type="ECO:0000313" key="8">
    <source>
        <dbReference type="EMBL" id="KAL1882008.1"/>
    </source>
</evidence>
<evidence type="ECO:0000313" key="9">
    <source>
        <dbReference type="Proteomes" id="UP001586593"/>
    </source>
</evidence>
<evidence type="ECO:0000256" key="2">
    <source>
        <dbReference type="ARBA" id="ARBA00022723"/>
    </source>
</evidence>
<evidence type="ECO:0000256" key="5">
    <source>
        <dbReference type="ARBA" id="ARBA00023277"/>
    </source>
</evidence>
<dbReference type="InterPro" id="IPR011330">
    <property type="entry name" value="Glyco_hydro/deAcase_b/a-brl"/>
</dbReference>
<keyword evidence="2" id="KW-0479">Metal-binding</keyword>
<comment type="cofactor">
    <cofactor evidence="1">
        <name>Co(2+)</name>
        <dbReference type="ChEBI" id="CHEBI:48828"/>
    </cofactor>
</comment>